<keyword evidence="3" id="KW-0028">Amino-acid biosynthesis</keyword>
<keyword evidence="5" id="KW-0808">Transferase</keyword>
<evidence type="ECO:0000256" key="2">
    <source>
        <dbReference type="ARBA" id="ARBA00011948"/>
    </source>
</evidence>
<organism evidence="10">
    <name type="scientific">freshwater metagenome</name>
    <dbReference type="NCBI Taxonomy" id="449393"/>
    <lineage>
        <taxon>unclassified sequences</taxon>
        <taxon>metagenomes</taxon>
        <taxon>ecological metagenomes</taxon>
    </lineage>
</organism>
<dbReference type="NCBIfam" id="TIGR01245">
    <property type="entry name" value="trpD"/>
    <property type="match status" value="1"/>
</dbReference>
<comment type="pathway">
    <text evidence="1">Amino-acid biosynthesis; L-tryptophan biosynthesis; L-tryptophan from chorismate: step 2/5.</text>
</comment>
<reference evidence="10" key="1">
    <citation type="submission" date="2020-05" db="EMBL/GenBank/DDBJ databases">
        <authorList>
            <person name="Chiriac C."/>
            <person name="Salcher M."/>
            <person name="Ghai R."/>
            <person name="Kavagutti S V."/>
        </authorList>
    </citation>
    <scope>NUCLEOTIDE SEQUENCE</scope>
</reference>
<evidence type="ECO:0000256" key="3">
    <source>
        <dbReference type="ARBA" id="ARBA00022605"/>
    </source>
</evidence>
<accession>A0A6J6GG70</accession>
<dbReference type="PANTHER" id="PTHR43285">
    <property type="entry name" value="ANTHRANILATE PHOSPHORIBOSYLTRANSFERASE"/>
    <property type="match status" value="1"/>
</dbReference>
<dbReference type="Gene3D" id="3.40.1030.10">
    <property type="entry name" value="Nucleoside phosphorylase/phosphoribosyltransferase catalytic domain"/>
    <property type="match status" value="1"/>
</dbReference>
<dbReference type="AlphaFoldDB" id="A0A6J6GG70"/>
<dbReference type="Pfam" id="PF02885">
    <property type="entry name" value="Glycos_trans_3N"/>
    <property type="match status" value="1"/>
</dbReference>
<protein>
    <recommendedName>
        <fullName evidence="2">anthranilate phosphoribosyltransferase</fullName>
        <ecNumber evidence="2">2.4.2.18</ecNumber>
    </recommendedName>
</protein>
<dbReference type="EMBL" id="CAEZUL010000065">
    <property type="protein sequence ID" value="CAB4600286.1"/>
    <property type="molecule type" value="Genomic_DNA"/>
</dbReference>
<dbReference type="Gene3D" id="1.20.970.10">
    <property type="entry name" value="Transferase, Pyrimidine Nucleoside Phosphorylase, Chain C"/>
    <property type="match status" value="1"/>
</dbReference>
<dbReference type="GO" id="GO:0000162">
    <property type="term" value="P:L-tryptophan biosynthetic process"/>
    <property type="evidence" value="ECO:0007669"/>
    <property type="project" value="UniProtKB-KW"/>
</dbReference>
<dbReference type="PANTHER" id="PTHR43285:SF2">
    <property type="entry name" value="ANTHRANILATE PHOSPHORIBOSYLTRANSFERASE"/>
    <property type="match status" value="1"/>
</dbReference>
<dbReference type="Pfam" id="PF00591">
    <property type="entry name" value="Glycos_transf_3"/>
    <property type="match status" value="1"/>
</dbReference>
<gene>
    <name evidence="10" type="ORF">UFOPK1808_00715</name>
</gene>
<dbReference type="InterPro" id="IPR005940">
    <property type="entry name" value="Anthranilate_Pribosyl_Tfrase"/>
</dbReference>
<dbReference type="InterPro" id="IPR035902">
    <property type="entry name" value="Nuc_phospho_transferase"/>
</dbReference>
<evidence type="ECO:0000313" key="10">
    <source>
        <dbReference type="EMBL" id="CAB4600286.1"/>
    </source>
</evidence>
<evidence type="ECO:0000259" key="9">
    <source>
        <dbReference type="Pfam" id="PF02885"/>
    </source>
</evidence>
<dbReference type="InterPro" id="IPR036320">
    <property type="entry name" value="Glycosyl_Trfase_fam3_N_dom_sf"/>
</dbReference>
<keyword evidence="7" id="KW-0057">Aromatic amino acid biosynthesis</keyword>
<dbReference type="HAMAP" id="MF_00211">
    <property type="entry name" value="TrpD"/>
    <property type="match status" value="1"/>
</dbReference>
<evidence type="ECO:0000256" key="5">
    <source>
        <dbReference type="ARBA" id="ARBA00022679"/>
    </source>
</evidence>
<evidence type="ECO:0000256" key="4">
    <source>
        <dbReference type="ARBA" id="ARBA00022676"/>
    </source>
</evidence>
<evidence type="ECO:0000256" key="7">
    <source>
        <dbReference type="ARBA" id="ARBA00023141"/>
    </source>
</evidence>
<sequence length="354" mass="36283">MAHHEDFMGWPALLAQILQRVDLTAAQAEAAITEILNGDTTPSQMTAFIVAMRAKGETTTELEGMLHAVRSAGMQVSLSDSLAARAIDIVGTGGDKSNTVNVSTMSALVVAGAGVPVCKHGNRAASSKCGAADLLEAAGVAIELDPQGVEACIDATGFGFCLAAKFHPAFRYTGPSRREIGVPTAFNLLGPMANPAPIANMLVGVAMPNMMNAMAGALASRGVTSAWVVHGHGGLDELAVSGPNTVFELRDGTVSQFEINAADFGIAPSTLEDVRGGDAAENLAILHDTFSGKMGAVRDIVTFNAGCAMYVSGLVGEVSEGIDRARASIDSGAAAGVLADVVRVSTEQANRMAV</sequence>
<dbReference type="GO" id="GO:0005829">
    <property type="term" value="C:cytosol"/>
    <property type="evidence" value="ECO:0007669"/>
    <property type="project" value="TreeGrafter"/>
</dbReference>
<proteinExistence type="inferred from homology"/>
<dbReference type="InterPro" id="IPR017459">
    <property type="entry name" value="Glycosyl_Trfase_fam3_N_dom"/>
</dbReference>
<dbReference type="FunFam" id="3.40.1030.10:FF:000002">
    <property type="entry name" value="Anthranilate phosphoribosyltransferase"/>
    <property type="match status" value="1"/>
</dbReference>
<dbReference type="SUPFAM" id="SSF47648">
    <property type="entry name" value="Nucleoside phosphorylase/phosphoribosyltransferase N-terminal domain"/>
    <property type="match status" value="1"/>
</dbReference>
<keyword evidence="6" id="KW-0822">Tryptophan biosynthesis</keyword>
<feature type="domain" description="Glycosyl transferase family 3" evidence="8">
    <location>
        <begin position="85"/>
        <end position="334"/>
    </location>
</feature>
<feature type="domain" description="Glycosyl transferase family 3 N-terminal" evidence="9">
    <location>
        <begin position="13"/>
        <end position="73"/>
    </location>
</feature>
<dbReference type="EC" id="2.4.2.18" evidence="2"/>
<dbReference type="InterPro" id="IPR000312">
    <property type="entry name" value="Glycosyl_Trfase_fam3"/>
</dbReference>
<keyword evidence="4" id="KW-0328">Glycosyltransferase</keyword>
<evidence type="ECO:0000256" key="1">
    <source>
        <dbReference type="ARBA" id="ARBA00004907"/>
    </source>
</evidence>
<dbReference type="SUPFAM" id="SSF52418">
    <property type="entry name" value="Nucleoside phosphorylase/phosphoribosyltransferase catalytic domain"/>
    <property type="match status" value="1"/>
</dbReference>
<dbReference type="GO" id="GO:0004048">
    <property type="term" value="F:anthranilate phosphoribosyltransferase activity"/>
    <property type="evidence" value="ECO:0007669"/>
    <property type="project" value="UniProtKB-EC"/>
</dbReference>
<name>A0A6J6GG70_9ZZZZ</name>
<evidence type="ECO:0000256" key="6">
    <source>
        <dbReference type="ARBA" id="ARBA00022822"/>
    </source>
</evidence>
<evidence type="ECO:0000259" key="8">
    <source>
        <dbReference type="Pfam" id="PF00591"/>
    </source>
</evidence>